<keyword evidence="7 13" id="KW-1133">Transmembrane helix</keyword>
<evidence type="ECO:0000256" key="7">
    <source>
        <dbReference type="ARBA" id="ARBA00022989"/>
    </source>
</evidence>
<dbReference type="Pfam" id="PF01699">
    <property type="entry name" value="Na_Ca_ex"/>
    <property type="match status" value="1"/>
</dbReference>
<keyword evidence="6" id="KW-0630">Potassium</keyword>
<feature type="compositionally biased region" description="Basic and acidic residues" evidence="12">
    <location>
        <begin position="24"/>
        <end position="42"/>
    </location>
</feature>
<feature type="compositionally biased region" description="Basic and acidic residues" evidence="12">
    <location>
        <begin position="1"/>
        <end position="17"/>
    </location>
</feature>
<keyword evidence="5 13" id="KW-0812">Transmembrane</keyword>
<comment type="similarity">
    <text evidence="11">Belongs to the Ca(2+):cation antiporter (CaCA) (TC 2.A.19) family. Cation/calcium exchanger (CCX) subfamily.</text>
</comment>
<dbReference type="GO" id="GO:0008324">
    <property type="term" value="F:monoatomic cation transmembrane transporter activity"/>
    <property type="evidence" value="ECO:0007669"/>
    <property type="project" value="TreeGrafter"/>
</dbReference>
<evidence type="ECO:0000313" key="15">
    <source>
        <dbReference type="EMBL" id="GMH30395.1"/>
    </source>
</evidence>
<evidence type="ECO:0000256" key="6">
    <source>
        <dbReference type="ARBA" id="ARBA00022958"/>
    </source>
</evidence>
<feature type="transmembrane region" description="Helical" evidence="13">
    <location>
        <begin position="318"/>
        <end position="351"/>
    </location>
</feature>
<dbReference type="PANTHER" id="PTHR12266:SF0">
    <property type="entry name" value="MITOCHONDRIAL SODIUM_CALCIUM EXCHANGER PROTEIN"/>
    <property type="match status" value="1"/>
</dbReference>
<evidence type="ECO:0000256" key="13">
    <source>
        <dbReference type="SAM" id="Phobius"/>
    </source>
</evidence>
<evidence type="ECO:0000256" key="5">
    <source>
        <dbReference type="ARBA" id="ARBA00022692"/>
    </source>
</evidence>
<evidence type="ECO:0000259" key="14">
    <source>
        <dbReference type="Pfam" id="PF01699"/>
    </source>
</evidence>
<keyword evidence="3" id="KW-0050">Antiport</keyword>
<evidence type="ECO:0000313" key="16">
    <source>
        <dbReference type="Proteomes" id="UP001279734"/>
    </source>
</evidence>
<evidence type="ECO:0000256" key="8">
    <source>
        <dbReference type="ARBA" id="ARBA00023053"/>
    </source>
</evidence>
<name>A0AAD3TI78_NEPGR</name>
<dbReference type="EMBL" id="BSYO01000038">
    <property type="protein sequence ID" value="GMH30395.1"/>
    <property type="molecule type" value="Genomic_DNA"/>
</dbReference>
<comment type="subcellular location">
    <subcellularLocation>
        <location evidence="1">Membrane</location>
        <topology evidence="1">Multi-pass membrane protein</topology>
    </subcellularLocation>
</comment>
<dbReference type="Proteomes" id="UP001279734">
    <property type="component" value="Unassembled WGS sequence"/>
</dbReference>
<feature type="transmembrane region" description="Helical" evidence="13">
    <location>
        <begin position="286"/>
        <end position="306"/>
    </location>
</feature>
<comment type="caution">
    <text evidence="15">The sequence shown here is derived from an EMBL/GenBank/DDBJ whole genome shotgun (WGS) entry which is preliminary data.</text>
</comment>
<dbReference type="GO" id="GO:0015297">
    <property type="term" value="F:antiporter activity"/>
    <property type="evidence" value="ECO:0007669"/>
    <property type="project" value="UniProtKB-KW"/>
</dbReference>
<feature type="region of interest" description="Disordered" evidence="12">
    <location>
        <begin position="1"/>
        <end position="60"/>
    </location>
</feature>
<feature type="domain" description="Sodium/calcium exchanger membrane region" evidence="14">
    <location>
        <begin position="232"/>
        <end position="353"/>
    </location>
</feature>
<evidence type="ECO:0000256" key="2">
    <source>
        <dbReference type="ARBA" id="ARBA00022448"/>
    </source>
</evidence>
<keyword evidence="10" id="KW-0739">Sodium transport</keyword>
<keyword evidence="10" id="KW-0406">Ion transport</keyword>
<evidence type="ECO:0000256" key="11">
    <source>
        <dbReference type="ARBA" id="ARBA00038187"/>
    </source>
</evidence>
<dbReference type="GO" id="GO:0016020">
    <property type="term" value="C:membrane"/>
    <property type="evidence" value="ECO:0007669"/>
    <property type="project" value="UniProtKB-SubCell"/>
</dbReference>
<keyword evidence="4" id="KW-0633">Potassium transport</keyword>
<keyword evidence="16" id="KW-1185">Reference proteome</keyword>
<dbReference type="Gene3D" id="1.20.1420.30">
    <property type="entry name" value="NCX, central ion-binding region"/>
    <property type="match status" value="1"/>
</dbReference>
<gene>
    <name evidence="15" type="ORF">Nepgr_032238</name>
</gene>
<evidence type="ECO:0000256" key="4">
    <source>
        <dbReference type="ARBA" id="ARBA00022538"/>
    </source>
</evidence>
<evidence type="ECO:0000256" key="3">
    <source>
        <dbReference type="ARBA" id="ARBA00022449"/>
    </source>
</evidence>
<keyword evidence="2" id="KW-0813">Transport</keyword>
<evidence type="ECO:0000256" key="10">
    <source>
        <dbReference type="ARBA" id="ARBA00023201"/>
    </source>
</evidence>
<evidence type="ECO:0000256" key="1">
    <source>
        <dbReference type="ARBA" id="ARBA00004141"/>
    </source>
</evidence>
<protein>
    <recommendedName>
        <fullName evidence="14">Sodium/calcium exchanger membrane region domain-containing protein</fullName>
    </recommendedName>
</protein>
<organism evidence="15 16">
    <name type="scientific">Nepenthes gracilis</name>
    <name type="common">Slender pitcher plant</name>
    <dbReference type="NCBI Taxonomy" id="150966"/>
    <lineage>
        <taxon>Eukaryota</taxon>
        <taxon>Viridiplantae</taxon>
        <taxon>Streptophyta</taxon>
        <taxon>Embryophyta</taxon>
        <taxon>Tracheophyta</taxon>
        <taxon>Spermatophyta</taxon>
        <taxon>Magnoliopsida</taxon>
        <taxon>eudicotyledons</taxon>
        <taxon>Gunneridae</taxon>
        <taxon>Pentapetalae</taxon>
        <taxon>Caryophyllales</taxon>
        <taxon>Nepenthaceae</taxon>
        <taxon>Nepenthes</taxon>
    </lineage>
</organism>
<dbReference type="GO" id="GO:0006814">
    <property type="term" value="P:sodium ion transport"/>
    <property type="evidence" value="ECO:0007669"/>
    <property type="project" value="UniProtKB-KW"/>
</dbReference>
<dbReference type="GO" id="GO:0006813">
    <property type="term" value="P:potassium ion transport"/>
    <property type="evidence" value="ECO:0007669"/>
    <property type="project" value="UniProtKB-KW"/>
</dbReference>
<proteinExistence type="inferred from homology"/>
<sequence length="381" mass="42047">MKTKHTQNETRSEREQITGRTGKLQKEASRENEDGASREILRPKNTHNYQIETEKDCSGSFEQEKTKMQLRVRENKDAALSEPIDNGAEGSFERIAVEWKKRGSRKWPPDSLLSANLGLHSSQISSGEGCEKWPFIKLTDLGTTIDRKLFVDFMHQQHLSGKIRSWYWFSEYGLMVYSMSRNRSSGAGCRQHKSNHGYRSPSRPVPLEDIPETFSSGLACCPVLLTGQYGIRLLLLFLEKLSDLLKLSPTVAGVSLLPLRNGAPDVFAGIAAFVGAGTSEVGLNSVLGGAVFVVSIVVGVVSLCVAKKRIQIDRKCFIRDLCFFLFAVLSLALILIIGKVTIGGAIAFLSIYLSENISSFASPLSQCILIFKVSFACLSSN</sequence>
<keyword evidence="9 13" id="KW-0472">Membrane</keyword>
<keyword evidence="8" id="KW-0915">Sodium</keyword>
<dbReference type="PANTHER" id="PTHR12266">
    <property type="entry name" value="NA+/CA2+ K+ INDEPENDENT EXCHANGER"/>
    <property type="match status" value="1"/>
</dbReference>
<dbReference type="AlphaFoldDB" id="A0AAD3TI78"/>
<evidence type="ECO:0000256" key="9">
    <source>
        <dbReference type="ARBA" id="ARBA00023136"/>
    </source>
</evidence>
<dbReference type="InterPro" id="IPR051359">
    <property type="entry name" value="CaCA_antiporter"/>
</dbReference>
<reference evidence="15" key="1">
    <citation type="submission" date="2023-05" db="EMBL/GenBank/DDBJ databases">
        <title>Nepenthes gracilis genome sequencing.</title>
        <authorList>
            <person name="Fukushima K."/>
        </authorList>
    </citation>
    <scope>NUCLEOTIDE SEQUENCE</scope>
    <source>
        <strain evidence="15">SING2019-196</strain>
    </source>
</reference>
<dbReference type="InterPro" id="IPR004837">
    <property type="entry name" value="NaCa_Exmemb"/>
</dbReference>
<accession>A0AAD3TI78</accession>
<evidence type="ECO:0000256" key="12">
    <source>
        <dbReference type="SAM" id="MobiDB-lite"/>
    </source>
</evidence>
<dbReference type="InterPro" id="IPR044880">
    <property type="entry name" value="NCX_ion-bd_dom_sf"/>
</dbReference>